<sequence>MKKLILSILVGILLTGCSTTPITENTGKQVPKERVYDLTLTTPAKNTAKVVILRDSGFTGSGCSHDIFVDKTKAVSLKQGEYANLYVSYGEHVLRLKSGAGLCPNIEDTDSFTAKENQTLKYRS</sequence>
<accession>A0A9X8W126</accession>
<organism evidence="1 2">
    <name type="scientific">Rodentibacter caecimuris</name>
    <dbReference type="NCBI Taxonomy" id="1796644"/>
    <lineage>
        <taxon>Bacteria</taxon>
        <taxon>Pseudomonadati</taxon>
        <taxon>Pseudomonadota</taxon>
        <taxon>Gammaproteobacteria</taxon>
        <taxon>Pasteurellales</taxon>
        <taxon>Pasteurellaceae</taxon>
        <taxon>Rodentibacter</taxon>
    </lineage>
</organism>
<comment type="caution">
    <text evidence="1">The sequence shown here is derived from an EMBL/GenBank/DDBJ whole genome shotgun (WGS) entry which is preliminary data.</text>
</comment>
<dbReference type="EMBL" id="MLAB01000061">
    <property type="protein sequence ID" value="OOF70022.1"/>
    <property type="molecule type" value="Genomic_DNA"/>
</dbReference>
<dbReference type="RefSeq" id="WP_059366397.1">
    <property type="nucleotide sequence ID" value="NZ_BBXJ01000001.1"/>
</dbReference>
<protein>
    <submittedName>
        <fullName evidence="1">Uncharacterized protein</fullName>
    </submittedName>
</protein>
<evidence type="ECO:0000313" key="1">
    <source>
        <dbReference type="EMBL" id="OOF70022.1"/>
    </source>
</evidence>
<proteinExistence type="predicted"/>
<dbReference type="AlphaFoldDB" id="A0A9X8W126"/>
<dbReference type="PROSITE" id="PS51257">
    <property type="entry name" value="PROKAR_LIPOPROTEIN"/>
    <property type="match status" value="1"/>
</dbReference>
<reference evidence="1 2" key="1">
    <citation type="submission" date="2016-10" db="EMBL/GenBank/DDBJ databases">
        <title>Rodentibacter gen. nov. and new species.</title>
        <authorList>
            <person name="Christensen H."/>
        </authorList>
    </citation>
    <scope>NUCLEOTIDE SEQUENCE [LARGE SCALE GENOMIC DNA]</scope>
    <source>
        <strain evidence="1 2">199137021</strain>
    </source>
</reference>
<name>A0A9X8W126_9PAST</name>
<dbReference type="Proteomes" id="UP000188998">
    <property type="component" value="Unassembled WGS sequence"/>
</dbReference>
<evidence type="ECO:0000313" key="2">
    <source>
        <dbReference type="Proteomes" id="UP000188998"/>
    </source>
</evidence>
<gene>
    <name evidence="1" type="ORF">BKG90_11100</name>
</gene>
<keyword evidence="2" id="KW-1185">Reference proteome</keyword>